<dbReference type="InterPro" id="IPR032675">
    <property type="entry name" value="LRR_dom_sf"/>
</dbReference>
<feature type="domain" description="F-box" evidence="1">
    <location>
        <begin position="110"/>
        <end position="160"/>
    </location>
</feature>
<dbReference type="Gene3D" id="3.80.10.10">
    <property type="entry name" value="Ribonuclease Inhibitor"/>
    <property type="match status" value="1"/>
</dbReference>
<sequence length="484" mass="54768">MDWQEPFKKAVSYFKQSKYGECLRLLNYALENGGQNQYAIYDSRAAVYEKNLRFREALLDRVCSSQSVKFDEASKMVDLALQKLSPSDPKNHPVLIALQSQIVESRKRSTCHIGVLPAELLSIVFGYMVQDDAVHVILVTRVCPQWRAVALGDASLWSTLVLSNRNPSRKSTLWIQRSQGRIRNLILRRALLDRADWGLEKLNGIQWAYLRSCCLEDVEILEQLEKVDASCVISQLETLEIRDKLVDSREKFASHLGNNLKHLTLDVTRLGRRRFMEDLFLLLAQNPSLQYFAFDASYDSFNTRPAETFQLSHLTVLEFSRDRPSCSGSFDFRHWKHFLKTQGLKSLTFDSCAHLSSSELLRILSSNPCLESLTLNRESGIAAPVLDSLAHPTLCPNLSQLDLSSCVDVTSQLLVRVVKSRLGSSQIPAGGAEEKQPVVEEICSLTVNECPGVATDALPWLRENVARFSCVYYMSKRAGSTRRR</sequence>
<accession>A0A9P5P775</accession>
<keyword evidence="3" id="KW-1185">Reference proteome</keyword>
<organism evidence="2 3">
    <name type="scientific">Rhodocollybia butyracea</name>
    <dbReference type="NCBI Taxonomy" id="206335"/>
    <lineage>
        <taxon>Eukaryota</taxon>
        <taxon>Fungi</taxon>
        <taxon>Dikarya</taxon>
        <taxon>Basidiomycota</taxon>
        <taxon>Agaricomycotina</taxon>
        <taxon>Agaricomycetes</taxon>
        <taxon>Agaricomycetidae</taxon>
        <taxon>Agaricales</taxon>
        <taxon>Marasmiineae</taxon>
        <taxon>Omphalotaceae</taxon>
        <taxon>Rhodocollybia</taxon>
    </lineage>
</organism>
<name>A0A9P5P775_9AGAR</name>
<evidence type="ECO:0000313" key="3">
    <source>
        <dbReference type="Proteomes" id="UP000772434"/>
    </source>
</evidence>
<dbReference type="Pfam" id="PF12937">
    <property type="entry name" value="F-box-like"/>
    <property type="match status" value="1"/>
</dbReference>
<dbReference type="AlphaFoldDB" id="A0A9P5P775"/>
<protein>
    <recommendedName>
        <fullName evidence="1">F-box domain-containing protein</fullName>
    </recommendedName>
</protein>
<dbReference type="EMBL" id="JADNRY010000664">
    <property type="protein sequence ID" value="KAF9030658.1"/>
    <property type="molecule type" value="Genomic_DNA"/>
</dbReference>
<gene>
    <name evidence="2" type="ORF">BDP27DRAFT_1436223</name>
</gene>
<dbReference type="OrthoDB" id="2423701at2759"/>
<proteinExistence type="predicted"/>
<evidence type="ECO:0000313" key="2">
    <source>
        <dbReference type="EMBL" id="KAF9030658.1"/>
    </source>
</evidence>
<reference evidence="2" key="1">
    <citation type="submission" date="2020-11" db="EMBL/GenBank/DDBJ databases">
        <authorList>
            <consortium name="DOE Joint Genome Institute"/>
            <person name="Ahrendt S."/>
            <person name="Riley R."/>
            <person name="Andreopoulos W."/>
            <person name="Labutti K."/>
            <person name="Pangilinan J."/>
            <person name="Ruiz-Duenas F.J."/>
            <person name="Barrasa J.M."/>
            <person name="Sanchez-Garcia M."/>
            <person name="Camarero S."/>
            <person name="Miyauchi S."/>
            <person name="Serrano A."/>
            <person name="Linde D."/>
            <person name="Babiker R."/>
            <person name="Drula E."/>
            <person name="Ayuso-Fernandez I."/>
            <person name="Pacheco R."/>
            <person name="Padilla G."/>
            <person name="Ferreira P."/>
            <person name="Barriuso J."/>
            <person name="Kellner H."/>
            <person name="Castanera R."/>
            <person name="Alfaro M."/>
            <person name="Ramirez L."/>
            <person name="Pisabarro A.G."/>
            <person name="Kuo A."/>
            <person name="Tritt A."/>
            <person name="Lipzen A."/>
            <person name="He G."/>
            <person name="Yan M."/>
            <person name="Ng V."/>
            <person name="Cullen D."/>
            <person name="Martin F."/>
            <person name="Rosso M.-N."/>
            <person name="Henrissat B."/>
            <person name="Hibbett D."/>
            <person name="Martinez A.T."/>
            <person name="Grigoriev I.V."/>
        </authorList>
    </citation>
    <scope>NUCLEOTIDE SEQUENCE</scope>
    <source>
        <strain evidence="2">AH 40177</strain>
    </source>
</reference>
<dbReference type="InterPro" id="IPR001810">
    <property type="entry name" value="F-box_dom"/>
</dbReference>
<dbReference type="Gene3D" id="1.20.1280.50">
    <property type="match status" value="1"/>
</dbReference>
<comment type="caution">
    <text evidence="2">The sequence shown here is derived from an EMBL/GenBank/DDBJ whole genome shotgun (WGS) entry which is preliminary data.</text>
</comment>
<dbReference type="Proteomes" id="UP000772434">
    <property type="component" value="Unassembled WGS sequence"/>
</dbReference>
<dbReference type="SUPFAM" id="SSF81383">
    <property type="entry name" value="F-box domain"/>
    <property type="match status" value="1"/>
</dbReference>
<dbReference type="SUPFAM" id="SSF52047">
    <property type="entry name" value="RNI-like"/>
    <property type="match status" value="1"/>
</dbReference>
<evidence type="ECO:0000259" key="1">
    <source>
        <dbReference type="PROSITE" id="PS50181"/>
    </source>
</evidence>
<dbReference type="PROSITE" id="PS50181">
    <property type="entry name" value="FBOX"/>
    <property type="match status" value="1"/>
</dbReference>
<dbReference type="InterPro" id="IPR036047">
    <property type="entry name" value="F-box-like_dom_sf"/>
</dbReference>